<organism evidence="8">
    <name type="scientific">Talaromyces marneffei PM1</name>
    <dbReference type="NCBI Taxonomy" id="1077442"/>
    <lineage>
        <taxon>Eukaryota</taxon>
        <taxon>Fungi</taxon>
        <taxon>Dikarya</taxon>
        <taxon>Ascomycota</taxon>
        <taxon>Pezizomycotina</taxon>
        <taxon>Eurotiomycetes</taxon>
        <taxon>Eurotiomycetidae</taxon>
        <taxon>Eurotiales</taxon>
        <taxon>Trichocomaceae</taxon>
        <taxon>Talaromyces</taxon>
        <taxon>Talaromyces sect. Talaromyces</taxon>
    </lineage>
</organism>
<feature type="region of interest" description="Disordered" evidence="6">
    <location>
        <begin position="124"/>
        <end position="181"/>
    </location>
</feature>
<dbReference type="PANTHER" id="PTHR31668:SF19">
    <property type="entry name" value="ZN(2)-C6 FUNGAL-TYPE DOMAIN-CONTAINING PROTEIN-RELATED"/>
    <property type="match status" value="1"/>
</dbReference>
<dbReference type="PROSITE" id="PS50048">
    <property type="entry name" value="ZN2_CY6_FUNGAL_2"/>
    <property type="match status" value="1"/>
</dbReference>
<keyword evidence="1" id="KW-0479">Metal-binding</keyword>
<keyword evidence="4" id="KW-0804">Transcription</keyword>
<feature type="compositionally biased region" description="Low complexity" evidence="6">
    <location>
        <begin position="144"/>
        <end position="167"/>
    </location>
</feature>
<evidence type="ECO:0000256" key="4">
    <source>
        <dbReference type="ARBA" id="ARBA00023163"/>
    </source>
</evidence>
<dbReference type="EMBL" id="JPOX01000016">
    <property type="protein sequence ID" value="KFX47033.1"/>
    <property type="molecule type" value="Genomic_DNA"/>
</dbReference>
<dbReference type="InterPro" id="IPR001138">
    <property type="entry name" value="Zn2Cys6_DnaBD"/>
</dbReference>
<dbReference type="GO" id="GO:0008270">
    <property type="term" value="F:zinc ion binding"/>
    <property type="evidence" value="ECO:0007669"/>
    <property type="project" value="InterPro"/>
</dbReference>
<dbReference type="GO" id="GO:0006351">
    <property type="term" value="P:DNA-templated transcription"/>
    <property type="evidence" value="ECO:0007669"/>
    <property type="project" value="InterPro"/>
</dbReference>
<feature type="region of interest" description="Disordered" evidence="6">
    <location>
        <begin position="1"/>
        <end position="23"/>
    </location>
</feature>
<evidence type="ECO:0000259" key="7">
    <source>
        <dbReference type="PROSITE" id="PS50048"/>
    </source>
</evidence>
<evidence type="ECO:0000256" key="1">
    <source>
        <dbReference type="ARBA" id="ARBA00022723"/>
    </source>
</evidence>
<dbReference type="GO" id="GO:0000981">
    <property type="term" value="F:DNA-binding transcription factor activity, RNA polymerase II-specific"/>
    <property type="evidence" value="ECO:0007669"/>
    <property type="project" value="InterPro"/>
</dbReference>
<dbReference type="InterPro" id="IPR007219">
    <property type="entry name" value="XnlR_reg_dom"/>
</dbReference>
<proteinExistence type="predicted"/>
<evidence type="ECO:0000256" key="2">
    <source>
        <dbReference type="ARBA" id="ARBA00023015"/>
    </source>
</evidence>
<feature type="compositionally biased region" description="Polar residues" evidence="6">
    <location>
        <begin position="124"/>
        <end position="140"/>
    </location>
</feature>
<keyword evidence="3" id="KW-0238">DNA-binding</keyword>
<feature type="region of interest" description="Disordered" evidence="6">
    <location>
        <begin position="550"/>
        <end position="575"/>
    </location>
</feature>
<dbReference type="SMART" id="SM00906">
    <property type="entry name" value="Fungal_trans"/>
    <property type="match status" value="1"/>
</dbReference>
<dbReference type="InterPro" id="IPR050797">
    <property type="entry name" value="Carb_Metab_Trans_Reg"/>
</dbReference>
<keyword evidence="2" id="KW-0805">Transcription regulation</keyword>
<feature type="compositionally biased region" description="Low complexity" evidence="6">
    <location>
        <begin position="557"/>
        <end position="575"/>
    </location>
</feature>
<dbReference type="eggNOG" id="ENOG502RZG2">
    <property type="taxonomic scope" value="Eukaryota"/>
</dbReference>
<dbReference type="CDD" id="cd12148">
    <property type="entry name" value="fungal_TF_MHR"/>
    <property type="match status" value="1"/>
</dbReference>
<dbReference type="SMART" id="SM00066">
    <property type="entry name" value="GAL4"/>
    <property type="match status" value="1"/>
</dbReference>
<protein>
    <submittedName>
        <fullName evidence="8">Putative sucrose utilization protein SUC1</fullName>
    </submittedName>
</protein>
<dbReference type="Pfam" id="PF04082">
    <property type="entry name" value="Fungal_trans"/>
    <property type="match status" value="1"/>
</dbReference>
<evidence type="ECO:0000256" key="6">
    <source>
        <dbReference type="SAM" id="MobiDB-lite"/>
    </source>
</evidence>
<dbReference type="CDD" id="cd00067">
    <property type="entry name" value="GAL4"/>
    <property type="match status" value="1"/>
</dbReference>
<dbReference type="InterPro" id="IPR036864">
    <property type="entry name" value="Zn2-C6_fun-type_DNA-bd_sf"/>
</dbReference>
<comment type="caution">
    <text evidence="8">The sequence shown here is derived from an EMBL/GenBank/DDBJ whole genome shotgun (WGS) entry which is preliminary data.</text>
</comment>
<reference evidence="8" key="1">
    <citation type="journal article" date="2014" name="PLoS Genet.">
        <title>Signature Gene Expression Reveals Novel Clues to the Molecular Mechanisms of Dimorphic Transition in Penicillium marneffei.</title>
        <authorList>
            <person name="Yang E."/>
            <person name="Wang G."/>
            <person name="Cai J."/>
            <person name="Woo P.C."/>
            <person name="Lau S.K."/>
            <person name="Yuen K.-Y."/>
            <person name="Chow W.-N."/>
            <person name="Lin X."/>
        </authorList>
    </citation>
    <scope>NUCLEOTIDE SEQUENCE [LARGE SCALE GENOMIC DNA]</scope>
    <source>
        <strain evidence="8">PM1</strain>
    </source>
</reference>
<evidence type="ECO:0000256" key="3">
    <source>
        <dbReference type="ARBA" id="ARBA00023125"/>
    </source>
</evidence>
<gene>
    <name evidence="8" type="ORF">GQ26_0160820</name>
</gene>
<dbReference type="AlphaFoldDB" id="A0A093XPB7"/>
<accession>A0A093XPB7</accession>
<evidence type="ECO:0000256" key="5">
    <source>
        <dbReference type="ARBA" id="ARBA00023242"/>
    </source>
</evidence>
<evidence type="ECO:0000313" key="8">
    <source>
        <dbReference type="EMBL" id="KFX47033.1"/>
    </source>
</evidence>
<dbReference type="HOGENOM" id="CLU_016574_6_2_1"/>
<keyword evidence="5" id="KW-0539">Nucleus</keyword>
<feature type="domain" description="Zn(2)-C6 fungal-type" evidence="7">
    <location>
        <begin position="24"/>
        <end position="53"/>
    </location>
</feature>
<dbReference type="PROSITE" id="PS00463">
    <property type="entry name" value="ZN2_CY6_FUNGAL_1"/>
    <property type="match status" value="1"/>
</dbReference>
<dbReference type="GO" id="GO:0003677">
    <property type="term" value="F:DNA binding"/>
    <property type="evidence" value="ECO:0007669"/>
    <property type="project" value="UniProtKB-KW"/>
</dbReference>
<name>A0A093XPB7_TALMA</name>
<dbReference type="Gene3D" id="4.10.240.10">
    <property type="entry name" value="Zn(2)-C6 fungal-type DNA-binding domain"/>
    <property type="match status" value="1"/>
</dbReference>
<dbReference type="Pfam" id="PF00172">
    <property type="entry name" value="Zn_clus"/>
    <property type="match status" value="1"/>
</dbReference>
<sequence length="575" mass="64906">MASIFEPRSGASSSPPPQKASKQACDNCRRRKIKCNRAQPCDKCQRLLLSCSYYDVLQRKGPKFRTLYPLAPLQTLVSQYPTPPQSITDQASQSELMVPLEGWSAPVPWNINIKQTYESYSSPESVDSQYELPNTSSGYHQTAMLSQPPSQSPLMSNQPQPQAQPQQQPQPQPQPQSRTQSGRLSAMVILAHINVYLKYLYPIIPVVNPEQILNDSQHPEQLTIQRYAFLTALCAATHVQLQLDAMIDPSSSSSYYDSSLALSGIEILTEAISARNECVNICEQVTIESLLTSFFLFAAYGNLDRQDQAWFYLSQATSLALTLGLHREATYSTFGEEEAEERRRVFWLLFVTERAYALQQARPIMLRNSIRKPAILSTEDHIVQYGFYNLVSIFEKLTPELYDWIAIECDDTFIASMTAGRTNLRDMTRRHHFSKPIPVASVAEIQSLDIAGTQQWLQFLAWKLSMSDLSQFRSADALLPFHFPVLVAKVVMDVFQGSTAIQSINGQDRRVSMMHTDPAMQNYPGCDINNEEFLLDIINILSRIRPNNNHQAHPQDSFFPPTSPGSTSPSNQFFP</sequence>
<dbReference type="PANTHER" id="PTHR31668">
    <property type="entry name" value="GLUCOSE TRANSPORT TRANSCRIPTION REGULATOR RGT1-RELATED-RELATED"/>
    <property type="match status" value="1"/>
</dbReference>
<dbReference type="SUPFAM" id="SSF57701">
    <property type="entry name" value="Zn2/Cys6 DNA-binding domain"/>
    <property type="match status" value="1"/>
</dbReference>